<gene>
    <name evidence="5" type="ORF">J5Y06_22085</name>
</gene>
<dbReference type="InterPro" id="IPR003593">
    <property type="entry name" value="AAA+_ATPase"/>
</dbReference>
<name>A0A8J7RAE1_9HYPH</name>
<dbReference type="GO" id="GO:0005886">
    <property type="term" value="C:plasma membrane"/>
    <property type="evidence" value="ECO:0007669"/>
    <property type="project" value="TreeGrafter"/>
</dbReference>
<feature type="domain" description="ABC transporter" evidence="4">
    <location>
        <begin position="6"/>
        <end position="253"/>
    </location>
</feature>
<dbReference type="GO" id="GO:1903806">
    <property type="term" value="P:L-isoleucine import across plasma membrane"/>
    <property type="evidence" value="ECO:0007669"/>
    <property type="project" value="TreeGrafter"/>
</dbReference>
<dbReference type="RefSeq" id="WP_209337368.1">
    <property type="nucleotide sequence ID" value="NZ_JAGIYY010000013.1"/>
</dbReference>
<dbReference type="GO" id="GO:0005524">
    <property type="term" value="F:ATP binding"/>
    <property type="evidence" value="ECO:0007669"/>
    <property type="project" value="UniProtKB-KW"/>
</dbReference>
<dbReference type="InterPro" id="IPR027417">
    <property type="entry name" value="P-loop_NTPase"/>
</dbReference>
<dbReference type="FunFam" id="3.40.50.300:FF:000421">
    <property type="entry name" value="Branched-chain amino acid ABC transporter ATP-binding protein"/>
    <property type="match status" value="1"/>
</dbReference>
<dbReference type="CDD" id="cd03219">
    <property type="entry name" value="ABC_Mj1267_LivG_branched"/>
    <property type="match status" value="1"/>
</dbReference>
<dbReference type="Gene3D" id="3.40.50.300">
    <property type="entry name" value="P-loop containing nucleotide triphosphate hydrolases"/>
    <property type="match status" value="1"/>
</dbReference>
<dbReference type="InterPro" id="IPR032823">
    <property type="entry name" value="BCA_ABC_TP_C"/>
</dbReference>
<accession>A0A8J7RAE1</accession>
<dbReference type="PANTHER" id="PTHR45772:SF7">
    <property type="entry name" value="AMINO ACID ABC TRANSPORTER ATP-BINDING PROTEIN"/>
    <property type="match status" value="1"/>
</dbReference>
<dbReference type="GO" id="GO:0015188">
    <property type="term" value="F:L-isoleucine transmembrane transporter activity"/>
    <property type="evidence" value="ECO:0007669"/>
    <property type="project" value="TreeGrafter"/>
</dbReference>
<evidence type="ECO:0000259" key="4">
    <source>
        <dbReference type="PROSITE" id="PS50893"/>
    </source>
</evidence>
<keyword evidence="6" id="KW-1185">Reference proteome</keyword>
<dbReference type="PROSITE" id="PS50893">
    <property type="entry name" value="ABC_TRANSPORTER_2"/>
    <property type="match status" value="1"/>
</dbReference>
<keyword evidence="2" id="KW-0547">Nucleotide-binding</keyword>
<dbReference type="GO" id="GO:0015192">
    <property type="term" value="F:L-phenylalanine transmembrane transporter activity"/>
    <property type="evidence" value="ECO:0007669"/>
    <property type="project" value="TreeGrafter"/>
</dbReference>
<reference evidence="5" key="1">
    <citation type="submission" date="2021-03" db="EMBL/GenBank/DDBJ databases">
        <title>Genome sequencing and assembly of Tianweitania sediminis.</title>
        <authorList>
            <person name="Chhetri G."/>
        </authorList>
    </citation>
    <scope>NUCLEOTIDE SEQUENCE</scope>
    <source>
        <strain evidence="5">Z8</strain>
    </source>
</reference>
<dbReference type="InterPro" id="IPR003439">
    <property type="entry name" value="ABC_transporter-like_ATP-bd"/>
</dbReference>
<protein>
    <submittedName>
        <fullName evidence="5">ABC transporter ATP-binding protein</fullName>
    </submittedName>
</protein>
<dbReference type="InterPro" id="IPR051120">
    <property type="entry name" value="ABC_AA/LPS_Transport"/>
</dbReference>
<sequence length="259" mass="27810">MPEIILETKALTKRFGGLAAVKDVDAKVEKGRITAIIGPNGAGKTTFFNLISGTFPSTSGELWLEGQRVERKRPDQMAQLGIARTFQTTSLFDGATVMDNLIVGHRLRTSSGLMDAIFQTSRLKADERSCRAKAEEALDFVGLTHVANRLAADVTQEERKRIAFALALATDPKILLLDEPAGGVNPEETVGLADLIRKISATGLTVCLIEHKMDMVMGLADHIIVLDHGEKIADGTPAEIRANPLVIEAYLGAGHDAAA</sequence>
<dbReference type="AlphaFoldDB" id="A0A8J7RAE1"/>
<organism evidence="5 6">
    <name type="scientific">Tianweitania sediminis</name>
    <dbReference type="NCBI Taxonomy" id="1502156"/>
    <lineage>
        <taxon>Bacteria</taxon>
        <taxon>Pseudomonadati</taxon>
        <taxon>Pseudomonadota</taxon>
        <taxon>Alphaproteobacteria</taxon>
        <taxon>Hyphomicrobiales</taxon>
        <taxon>Phyllobacteriaceae</taxon>
        <taxon>Tianweitania</taxon>
    </lineage>
</organism>
<dbReference type="PANTHER" id="PTHR45772">
    <property type="entry name" value="CONSERVED COMPONENT OF ABC TRANSPORTER FOR NATURAL AMINO ACIDS-RELATED"/>
    <property type="match status" value="1"/>
</dbReference>
<evidence type="ECO:0000256" key="2">
    <source>
        <dbReference type="ARBA" id="ARBA00022741"/>
    </source>
</evidence>
<dbReference type="GO" id="GO:0016887">
    <property type="term" value="F:ATP hydrolysis activity"/>
    <property type="evidence" value="ECO:0007669"/>
    <property type="project" value="InterPro"/>
</dbReference>
<evidence type="ECO:0000256" key="1">
    <source>
        <dbReference type="ARBA" id="ARBA00022448"/>
    </source>
</evidence>
<dbReference type="GO" id="GO:1903805">
    <property type="term" value="P:L-valine import across plasma membrane"/>
    <property type="evidence" value="ECO:0007669"/>
    <property type="project" value="TreeGrafter"/>
</dbReference>
<dbReference type="GO" id="GO:0015808">
    <property type="term" value="P:L-alanine transport"/>
    <property type="evidence" value="ECO:0007669"/>
    <property type="project" value="TreeGrafter"/>
</dbReference>
<evidence type="ECO:0000313" key="6">
    <source>
        <dbReference type="Proteomes" id="UP000666240"/>
    </source>
</evidence>
<comment type="caution">
    <text evidence="5">The sequence shown here is derived from an EMBL/GenBank/DDBJ whole genome shotgun (WGS) entry which is preliminary data.</text>
</comment>
<proteinExistence type="predicted"/>
<dbReference type="Pfam" id="PF00005">
    <property type="entry name" value="ABC_tran"/>
    <property type="match status" value="1"/>
</dbReference>
<evidence type="ECO:0000313" key="5">
    <source>
        <dbReference type="EMBL" id="MBP0441342.1"/>
    </source>
</evidence>
<keyword evidence="1" id="KW-0813">Transport</keyword>
<dbReference type="GO" id="GO:0005304">
    <property type="term" value="F:L-valine transmembrane transporter activity"/>
    <property type="evidence" value="ECO:0007669"/>
    <property type="project" value="TreeGrafter"/>
</dbReference>
<keyword evidence="3 5" id="KW-0067">ATP-binding</keyword>
<evidence type="ECO:0000256" key="3">
    <source>
        <dbReference type="ARBA" id="ARBA00022840"/>
    </source>
</evidence>
<dbReference type="SUPFAM" id="SSF52540">
    <property type="entry name" value="P-loop containing nucleoside triphosphate hydrolases"/>
    <property type="match status" value="1"/>
</dbReference>
<dbReference type="SMART" id="SM00382">
    <property type="entry name" value="AAA"/>
    <property type="match status" value="1"/>
</dbReference>
<dbReference type="Pfam" id="PF12399">
    <property type="entry name" value="BCA_ABC_TP_C"/>
    <property type="match status" value="1"/>
</dbReference>
<dbReference type="Proteomes" id="UP000666240">
    <property type="component" value="Unassembled WGS sequence"/>
</dbReference>
<dbReference type="GO" id="GO:0042941">
    <property type="term" value="P:D-alanine transmembrane transport"/>
    <property type="evidence" value="ECO:0007669"/>
    <property type="project" value="TreeGrafter"/>
</dbReference>
<dbReference type="EMBL" id="JAGIYY010000013">
    <property type="protein sequence ID" value="MBP0441342.1"/>
    <property type="molecule type" value="Genomic_DNA"/>
</dbReference>